<dbReference type="InterPro" id="IPR002138">
    <property type="entry name" value="Pept_C14_p10"/>
</dbReference>
<dbReference type="GO" id="GO:0072557">
    <property type="term" value="C:IPAF inflammasome complex"/>
    <property type="evidence" value="ECO:0007669"/>
    <property type="project" value="TreeGrafter"/>
</dbReference>
<feature type="domain" description="SH2" evidence="4">
    <location>
        <begin position="384"/>
        <end position="473"/>
    </location>
</feature>
<dbReference type="SUPFAM" id="SSF55550">
    <property type="entry name" value="SH2 domain"/>
    <property type="match status" value="1"/>
</dbReference>
<dbReference type="Gene3D" id="3.30.505.10">
    <property type="entry name" value="SH2 domain"/>
    <property type="match status" value="1"/>
</dbReference>
<evidence type="ECO:0000259" key="4">
    <source>
        <dbReference type="PROSITE" id="PS50001"/>
    </source>
</evidence>
<evidence type="ECO:0000313" key="8">
    <source>
        <dbReference type="Proteomes" id="UP001165289"/>
    </source>
</evidence>
<gene>
    <name evidence="7" type="ORF">LOD99_7762</name>
</gene>
<dbReference type="GO" id="GO:0004197">
    <property type="term" value="F:cysteine-type endopeptidase activity"/>
    <property type="evidence" value="ECO:0007669"/>
    <property type="project" value="InterPro"/>
</dbReference>
<dbReference type="PANTHER" id="PTHR47901">
    <property type="entry name" value="CASPASE RECRUITMENT DOMAIN-CONTAINING PROTEIN 18"/>
    <property type="match status" value="1"/>
</dbReference>
<feature type="domain" description="Caspase family p10" evidence="5">
    <location>
        <begin position="180"/>
        <end position="216"/>
    </location>
</feature>
<dbReference type="PANTHER" id="PTHR47901:SF3">
    <property type="entry name" value="CASPASE-1"/>
    <property type="match status" value="1"/>
</dbReference>
<comment type="similarity">
    <text evidence="1 3">Belongs to the peptidase C14A family.</text>
</comment>
<accession>A0AAV7JQT4</accession>
<dbReference type="PROSITE" id="PS50208">
    <property type="entry name" value="CASPASE_P20"/>
    <property type="match status" value="1"/>
</dbReference>
<name>A0AAV7JQT4_9METZ</name>
<dbReference type="SMART" id="SM00252">
    <property type="entry name" value="SH2"/>
    <property type="match status" value="1"/>
</dbReference>
<sequence length="487" mass="55081">MATNELPSYPINSNPGLGIIIVNKFENIPSYTRRGAEKEVENLTRIFSMLGLETRLFEDLTSHQIIEVLYKTSKDPELSSQSMLVLAISSHGNEEGLFGINIEQRLKLVSESRSTQGLNDVISTNKIQCIFNTHNCPLLQSKPKLLILNGCRGSEKEGLYGYETDGVSEDTKHLGCTLWSDFLVVWSAVDGYQSVRHIATGSVFISVLCEVLDKFSEYSTELLLPVVNQKLMERTTRFCEKENRIVAECCVWTSTLKKQLCLHSVKSTNAGKRLSFEEAISQEIEEFPSIDSLHSISINSLTLMDSLTQLGGDPITCVAIVNTTFLDVTRETPSKLLIGDRVFLLDSLDSKKNLLFIRRVSSIDTGYVPRNVIKPDENLQEKQWFYEGLDKKTTSLYLTPCPDGTFLIRSSLINPSHYRLAIVHQQKVHQYKIKYLLFDWTYILSIYNFTSLHNLVVYLSGHKRVCCKLSHPFILADTVPTNVEDTI</sequence>
<dbReference type="Pfam" id="PF00017">
    <property type="entry name" value="SH2"/>
    <property type="match status" value="1"/>
</dbReference>
<dbReference type="InterPro" id="IPR000980">
    <property type="entry name" value="SH2"/>
</dbReference>
<dbReference type="InterPro" id="IPR036860">
    <property type="entry name" value="SH2_dom_sf"/>
</dbReference>
<dbReference type="GO" id="GO:0097169">
    <property type="term" value="C:AIM2 inflammasome complex"/>
    <property type="evidence" value="ECO:0007669"/>
    <property type="project" value="TreeGrafter"/>
</dbReference>
<dbReference type="InterPro" id="IPR029030">
    <property type="entry name" value="Caspase-like_dom_sf"/>
</dbReference>
<dbReference type="SMART" id="SM00115">
    <property type="entry name" value="CASc"/>
    <property type="match status" value="1"/>
</dbReference>
<dbReference type="EMBL" id="JAKMXF010000310">
    <property type="protein sequence ID" value="KAI6650711.1"/>
    <property type="molecule type" value="Genomic_DNA"/>
</dbReference>
<proteinExistence type="inferred from homology"/>
<feature type="domain" description="Caspase family p20" evidence="6">
    <location>
        <begin position="14"/>
        <end position="155"/>
    </location>
</feature>
<evidence type="ECO:0000256" key="1">
    <source>
        <dbReference type="ARBA" id="ARBA00010134"/>
    </source>
</evidence>
<dbReference type="AlphaFoldDB" id="A0AAV7JQT4"/>
<evidence type="ECO:0000256" key="2">
    <source>
        <dbReference type="PROSITE-ProRule" id="PRU00191"/>
    </source>
</evidence>
<dbReference type="PROSITE" id="PS50001">
    <property type="entry name" value="SH2"/>
    <property type="match status" value="1"/>
</dbReference>
<dbReference type="GO" id="GO:0006508">
    <property type="term" value="P:proteolysis"/>
    <property type="evidence" value="ECO:0007669"/>
    <property type="project" value="InterPro"/>
</dbReference>
<protein>
    <submittedName>
        <fullName evidence="7">Uncharacterized protein</fullName>
    </submittedName>
</protein>
<dbReference type="Gene3D" id="3.30.70.1470">
    <property type="entry name" value="Caspase-like"/>
    <property type="match status" value="1"/>
</dbReference>
<dbReference type="InterPro" id="IPR011600">
    <property type="entry name" value="Pept_C14_caspase"/>
</dbReference>
<dbReference type="Pfam" id="PF00656">
    <property type="entry name" value="Peptidase_C14"/>
    <property type="match status" value="1"/>
</dbReference>
<dbReference type="InterPro" id="IPR015917">
    <property type="entry name" value="Pept_C14A"/>
</dbReference>
<evidence type="ECO:0000313" key="7">
    <source>
        <dbReference type="EMBL" id="KAI6650711.1"/>
    </source>
</evidence>
<keyword evidence="8" id="KW-1185">Reference proteome</keyword>
<reference evidence="7 8" key="1">
    <citation type="journal article" date="2023" name="BMC Biol.">
        <title>The compact genome of the sponge Oopsacas minuta (Hexactinellida) is lacking key metazoan core genes.</title>
        <authorList>
            <person name="Santini S."/>
            <person name="Schenkelaars Q."/>
            <person name="Jourda C."/>
            <person name="Duchesne M."/>
            <person name="Belahbib H."/>
            <person name="Rocher C."/>
            <person name="Selva M."/>
            <person name="Riesgo A."/>
            <person name="Vervoort M."/>
            <person name="Leys S.P."/>
            <person name="Kodjabachian L."/>
            <person name="Le Bivic A."/>
            <person name="Borchiellini C."/>
            <person name="Claverie J.M."/>
            <person name="Renard E."/>
        </authorList>
    </citation>
    <scope>NUCLEOTIDE SEQUENCE [LARGE SCALE GENOMIC DNA]</scope>
    <source>
        <strain evidence="7">SPO-2</strain>
    </source>
</reference>
<evidence type="ECO:0000259" key="6">
    <source>
        <dbReference type="PROSITE" id="PS50208"/>
    </source>
</evidence>
<dbReference type="GO" id="GO:0072559">
    <property type="term" value="C:NLRP3 inflammasome complex"/>
    <property type="evidence" value="ECO:0007669"/>
    <property type="project" value="TreeGrafter"/>
</dbReference>
<dbReference type="CDD" id="cd00173">
    <property type="entry name" value="SH2"/>
    <property type="match status" value="1"/>
</dbReference>
<dbReference type="PROSITE" id="PS50207">
    <property type="entry name" value="CASPASE_P10"/>
    <property type="match status" value="1"/>
</dbReference>
<dbReference type="InterPro" id="IPR001309">
    <property type="entry name" value="Pept_C14_p20"/>
</dbReference>
<comment type="caution">
    <text evidence="7">The sequence shown here is derived from an EMBL/GenBank/DDBJ whole genome shotgun (WGS) entry which is preliminary data.</text>
</comment>
<dbReference type="SUPFAM" id="SSF52129">
    <property type="entry name" value="Caspase-like"/>
    <property type="match status" value="1"/>
</dbReference>
<evidence type="ECO:0000256" key="3">
    <source>
        <dbReference type="RuleBase" id="RU003971"/>
    </source>
</evidence>
<dbReference type="Proteomes" id="UP001165289">
    <property type="component" value="Unassembled WGS sequence"/>
</dbReference>
<dbReference type="Gene3D" id="3.40.50.1460">
    <property type="match status" value="1"/>
</dbReference>
<dbReference type="InterPro" id="IPR002398">
    <property type="entry name" value="Pept_C14"/>
</dbReference>
<evidence type="ECO:0000259" key="5">
    <source>
        <dbReference type="PROSITE" id="PS50207"/>
    </source>
</evidence>
<keyword evidence="2" id="KW-0727">SH2 domain</keyword>
<dbReference type="PRINTS" id="PR00376">
    <property type="entry name" value="IL1BCENZYME"/>
</dbReference>
<organism evidence="7 8">
    <name type="scientific">Oopsacas minuta</name>
    <dbReference type="NCBI Taxonomy" id="111878"/>
    <lineage>
        <taxon>Eukaryota</taxon>
        <taxon>Metazoa</taxon>
        <taxon>Porifera</taxon>
        <taxon>Hexactinellida</taxon>
        <taxon>Hexasterophora</taxon>
        <taxon>Lyssacinosida</taxon>
        <taxon>Leucopsacidae</taxon>
        <taxon>Oopsacas</taxon>
    </lineage>
</organism>